<dbReference type="SMART" id="SM00448">
    <property type="entry name" value="REC"/>
    <property type="match status" value="1"/>
</dbReference>
<dbReference type="Pfam" id="PF00072">
    <property type="entry name" value="Response_reg"/>
    <property type="match status" value="1"/>
</dbReference>
<dbReference type="EC" id="3.1.4.52" evidence="4"/>
<dbReference type="PATRIC" id="fig|1286635.3.peg.4703"/>
<dbReference type="InterPro" id="IPR003607">
    <property type="entry name" value="HD/PDEase_dom"/>
</dbReference>
<dbReference type="InterPro" id="IPR052020">
    <property type="entry name" value="Cyclic_di-GMP/3'3'-cGAMP_PDE"/>
</dbReference>
<evidence type="ECO:0000313" key="5">
    <source>
        <dbReference type="Proteomes" id="UP000014216"/>
    </source>
</evidence>
<organism evidence="4 5">
    <name type="scientific">Desulfotignum phosphitoxidans DSM 13687</name>
    <dbReference type="NCBI Taxonomy" id="1286635"/>
    <lineage>
        <taxon>Bacteria</taxon>
        <taxon>Pseudomonadati</taxon>
        <taxon>Thermodesulfobacteriota</taxon>
        <taxon>Desulfobacteria</taxon>
        <taxon>Desulfobacterales</taxon>
        <taxon>Desulfobacteraceae</taxon>
        <taxon>Desulfotignum</taxon>
    </lineage>
</organism>
<dbReference type="CDD" id="cd00077">
    <property type="entry name" value="HDc"/>
    <property type="match status" value="1"/>
</dbReference>
<evidence type="ECO:0000259" key="2">
    <source>
        <dbReference type="PROSITE" id="PS50110"/>
    </source>
</evidence>
<dbReference type="PROSITE" id="PS50110">
    <property type="entry name" value="RESPONSE_REGULATORY"/>
    <property type="match status" value="1"/>
</dbReference>
<dbReference type="InterPro" id="IPR037522">
    <property type="entry name" value="HD_GYP_dom"/>
</dbReference>
<comment type="caution">
    <text evidence="4">The sequence shown here is derived from an EMBL/GenBank/DDBJ whole genome shotgun (WGS) entry which is preliminary data.</text>
</comment>
<dbReference type="OrthoDB" id="9764337at2"/>
<dbReference type="SUPFAM" id="SSF52172">
    <property type="entry name" value="CheY-like"/>
    <property type="match status" value="1"/>
</dbReference>
<dbReference type="Gene3D" id="1.10.3210.10">
    <property type="entry name" value="Hypothetical protein af1432"/>
    <property type="match status" value="1"/>
</dbReference>
<dbReference type="GO" id="GO:0071111">
    <property type="term" value="F:cyclic-guanylate-specific phosphodiesterase activity"/>
    <property type="evidence" value="ECO:0007669"/>
    <property type="project" value="UniProtKB-EC"/>
</dbReference>
<sequence length="360" mass="41105">MIQEHMKKKATILVVDDEEKNLRLMEAILKHYGYCLETAQDGLKALNRAKEILPDLIFLDIMMPGMDGYETCKELRKDPATRFIPVVMVTALTDQESKNRGLEAGATEFLTKPVDKAELLIRTKNILKVKEFEDFLQQYNETLETEVKERTAELKKSYVDTIDRLTVVSEYKDEDTASHIKRVGLYCALIARSLGWSEEDEETILYASPMHDIGKIGIPSDILLKPARLNPEEFALMKTHTTIGGRILEGSSSKILRMGEKIAVSHHERWDGTGYPKGIKEDEIPIEGLIMNIADQYDALRSRRPYKPPFEHKKTVKIILEGDGRTMPSHFNPLVLEAFSNMHKQFENIYKMQRVSPHGG</sequence>
<feature type="modified residue" description="4-aspartylphosphate" evidence="1">
    <location>
        <position position="60"/>
    </location>
</feature>
<reference evidence="4 5" key="1">
    <citation type="journal article" date="2013" name="Genome Announc.">
        <title>Draft Genome Sequence of Desulfotignum phosphitoxidans DSM 13687 Strain FiPS-3.</title>
        <authorList>
            <person name="Poehlein A."/>
            <person name="Daniel R."/>
            <person name="Simeonova D.D."/>
        </authorList>
    </citation>
    <scope>NUCLEOTIDE SEQUENCE [LARGE SCALE GENOMIC DNA]</scope>
    <source>
        <strain evidence="4 5">DSM 13687</strain>
    </source>
</reference>
<dbReference type="InterPro" id="IPR001789">
    <property type="entry name" value="Sig_transdc_resp-reg_receiver"/>
</dbReference>
<keyword evidence="1" id="KW-0597">Phosphoprotein</keyword>
<dbReference type="SMART" id="SM00471">
    <property type="entry name" value="HDc"/>
    <property type="match status" value="1"/>
</dbReference>
<dbReference type="SUPFAM" id="SSF109604">
    <property type="entry name" value="HD-domain/PDEase-like"/>
    <property type="match status" value="1"/>
</dbReference>
<dbReference type="GO" id="GO:0000160">
    <property type="term" value="P:phosphorelay signal transduction system"/>
    <property type="evidence" value="ECO:0007669"/>
    <property type="project" value="InterPro"/>
</dbReference>
<dbReference type="Proteomes" id="UP000014216">
    <property type="component" value="Unassembled WGS sequence"/>
</dbReference>
<dbReference type="InterPro" id="IPR011006">
    <property type="entry name" value="CheY-like_superfamily"/>
</dbReference>
<dbReference type="AlphaFoldDB" id="S0G143"/>
<protein>
    <submittedName>
        <fullName evidence="4">Cyclic di-GMP phosphodiesterase response regulator RpfG</fullName>
        <ecNumber evidence="4">3.1.4.52</ecNumber>
    </submittedName>
</protein>
<dbReference type="CDD" id="cd17538">
    <property type="entry name" value="REC_D1_PleD-like"/>
    <property type="match status" value="1"/>
</dbReference>
<evidence type="ECO:0000313" key="4">
    <source>
        <dbReference type="EMBL" id="EMS77411.1"/>
    </source>
</evidence>
<dbReference type="EMBL" id="APJX01000016">
    <property type="protein sequence ID" value="EMS77411.1"/>
    <property type="molecule type" value="Genomic_DNA"/>
</dbReference>
<keyword evidence="4" id="KW-0378">Hydrolase</keyword>
<dbReference type="Gene3D" id="3.40.50.2300">
    <property type="match status" value="1"/>
</dbReference>
<dbReference type="Pfam" id="PF13487">
    <property type="entry name" value="HD_5"/>
    <property type="match status" value="1"/>
</dbReference>
<evidence type="ECO:0000259" key="3">
    <source>
        <dbReference type="PROSITE" id="PS51832"/>
    </source>
</evidence>
<keyword evidence="5" id="KW-1185">Reference proteome</keyword>
<feature type="domain" description="HD-GYP" evidence="3">
    <location>
        <begin position="154"/>
        <end position="355"/>
    </location>
</feature>
<feature type="domain" description="Response regulatory" evidence="2">
    <location>
        <begin position="11"/>
        <end position="127"/>
    </location>
</feature>
<dbReference type="PANTHER" id="PTHR45228">
    <property type="entry name" value="CYCLIC DI-GMP PHOSPHODIESTERASE TM_0186-RELATED"/>
    <property type="match status" value="1"/>
</dbReference>
<evidence type="ECO:0000256" key="1">
    <source>
        <dbReference type="PROSITE-ProRule" id="PRU00169"/>
    </source>
</evidence>
<dbReference type="PROSITE" id="PS51832">
    <property type="entry name" value="HD_GYP"/>
    <property type="match status" value="1"/>
</dbReference>
<gene>
    <name evidence="4" type="primary">rpfG</name>
    <name evidence="4" type="ORF">Dpo_16c00640</name>
</gene>
<name>S0G143_9BACT</name>
<proteinExistence type="predicted"/>
<accession>S0G143</accession>